<dbReference type="RefSeq" id="WP_106135871.1">
    <property type="nucleotide sequence ID" value="NZ_PVTE01000001.1"/>
</dbReference>
<dbReference type="AlphaFoldDB" id="A0A2T0TN86"/>
<reference evidence="1 2" key="1">
    <citation type="submission" date="2018-03" db="EMBL/GenBank/DDBJ databases">
        <title>Genomic Encyclopedia of Archaeal and Bacterial Type Strains, Phase II (KMG-II): from individual species to whole genera.</title>
        <authorList>
            <person name="Goeker M."/>
        </authorList>
    </citation>
    <scope>NUCLEOTIDE SEQUENCE [LARGE SCALE GENOMIC DNA]</scope>
    <source>
        <strain evidence="1 2">DSM 28354</strain>
    </source>
</reference>
<dbReference type="Proteomes" id="UP000238375">
    <property type="component" value="Unassembled WGS sequence"/>
</dbReference>
<evidence type="ECO:0000313" key="2">
    <source>
        <dbReference type="Proteomes" id="UP000238375"/>
    </source>
</evidence>
<protein>
    <submittedName>
        <fullName evidence="1">Uncharacterized protein</fullName>
    </submittedName>
</protein>
<evidence type="ECO:0000313" key="1">
    <source>
        <dbReference type="EMBL" id="PRY47117.1"/>
    </source>
</evidence>
<gene>
    <name evidence="1" type="ORF">CLV58_101183</name>
</gene>
<organism evidence="1 2">
    <name type="scientific">Spirosoma oryzae</name>
    <dbReference type="NCBI Taxonomy" id="1469603"/>
    <lineage>
        <taxon>Bacteria</taxon>
        <taxon>Pseudomonadati</taxon>
        <taxon>Bacteroidota</taxon>
        <taxon>Cytophagia</taxon>
        <taxon>Cytophagales</taxon>
        <taxon>Cytophagaceae</taxon>
        <taxon>Spirosoma</taxon>
    </lineage>
</organism>
<sequence length="476" mass="52142">MSLQIRMNGRIVDLSPGAKIELELVSPYLVYDDILSSKVTIPNLPASARNRAILGYPDLLQNDAVSFRYMCEKYYNGQLLQTGAAVLTEAGSEYSFTVVQALGEFFGAHQYKPLSEIDFGSLALPNPLVKLVNSGNAPAVCFPTIVNPDYYGSNGAEVSYSGKMNDFASGAYSATGPKVPFLFVDYLLGRIAAVTGTTITGDYFTTRPELRKLILFNTRALDRDAGPGASAVTISRHLPELTLAEFFLELRKLFNLSFTFSPAERKLSIGFTSDMLKRPTVKDWSEKALKVYRKQPETSRRLQLGSELDSNDGLLKDKPPITADYLSAELAEPTGIAPLKSKFSTLLMDAASGTATCKQAGVTATLNQSANKFGARLLFYTGGDANNDAPTASSTLGALSLYWTGDKGLARTFWTKNEELRSRWFYLARNMTLNEFDLASLDFSQKVHINGVNYLPLKVIASLPVRAPAQVLFIRV</sequence>
<accession>A0A2T0TN86</accession>
<proteinExistence type="predicted"/>
<keyword evidence="2" id="KW-1185">Reference proteome</keyword>
<comment type="caution">
    <text evidence="1">The sequence shown here is derived from an EMBL/GenBank/DDBJ whole genome shotgun (WGS) entry which is preliminary data.</text>
</comment>
<name>A0A2T0TN86_9BACT</name>
<dbReference type="EMBL" id="PVTE01000001">
    <property type="protein sequence ID" value="PRY47117.1"/>
    <property type="molecule type" value="Genomic_DNA"/>
</dbReference>
<dbReference type="OrthoDB" id="1287238at2"/>